<evidence type="ECO:0000313" key="2">
    <source>
        <dbReference type="Proteomes" id="UP000183868"/>
    </source>
</evidence>
<evidence type="ECO:0000313" key="1">
    <source>
        <dbReference type="EMBL" id="APF20529.1"/>
    </source>
</evidence>
<protein>
    <submittedName>
        <fullName evidence="1">Uncharacterized protein</fullName>
    </submittedName>
</protein>
<dbReference type="AlphaFoldDB" id="A0A1J1CE49"/>
<accession>A0A1J1CE49</accession>
<dbReference type="EMBL" id="CP018099">
    <property type="protein sequence ID" value="APF20529.1"/>
    <property type="molecule type" value="Genomic_DNA"/>
</dbReference>
<dbReference type="Proteomes" id="UP000183868">
    <property type="component" value="Chromosome"/>
</dbReference>
<name>A0A1J1CE49_CALAY</name>
<organism evidence="1 2">
    <name type="scientific">Caldithrix abyssi DSM 13497</name>
    <dbReference type="NCBI Taxonomy" id="880073"/>
    <lineage>
        <taxon>Bacteria</taxon>
        <taxon>Pseudomonadati</taxon>
        <taxon>Calditrichota</taxon>
        <taxon>Calditrichia</taxon>
        <taxon>Calditrichales</taxon>
        <taxon>Calditrichaceae</taxon>
        <taxon>Caldithrix</taxon>
    </lineage>
</organism>
<proteinExistence type="predicted"/>
<gene>
    <name evidence="1" type="ORF">Cabys_3784</name>
</gene>
<dbReference type="KEGG" id="caby:Cabys_3784"/>
<sequence>MPPVSNFSFTQARINNLWQLNGRCKLRRDIWKNKHLFAFLKINAVRNKPITKRVYSFYLEEVVEKSYYRAKRKINGKIFINDR</sequence>
<reference evidence="1 2" key="1">
    <citation type="submission" date="2016-11" db="EMBL/GenBank/DDBJ databases">
        <title>Genomic analysis of Caldithrix abyssi and proposal of a novel bacterial phylum Caldithrichaeota.</title>
        <authorList>
            <person name="Kublanov I."/>
            <person name="Sigalova O."/>
            <person name="Gavrilov S."/>
            <person name="Lebedinsky A."/>
            <person name="Ivanova N."/>
            <person name="Daum C."/>
            <person name="Reddy T."/>
            <person name="Klenk H.P."/>
            <person name="Goker M."/>
            <person name="Reva O."/>
            <person name="Miroshnichenko M."/>
            <person name="Kyprides N."/>
            <person name="Woyke T."/>
            <person name="Gelfand M."/>
        </authorList>
    </citation>
    <scope>NUCLEOTIDE SEQUENCE [LARGE SCALE GENOMIC DNA]</scope>
    <source>
        <strain evidence="1 2">LF13</strain>
    </source>
</reference>